<feature type="transmembrane region" description="Helical" evidence="1">
    <location>
        <begin position="52"/>
        <end position="69"/>
    </location>
</feature>
<accession>A0A832GMQ9</accession>
<keyword evidence="1" id="KW-0812">Transmembrane</keyword>
<dbReference type="EMBL" id="DSZU01000146">
    <property type="protein sequence ID" value="HGV55998.1"/>
    <property type="molecule type" value="Genomic_DNA"/>
</dbReference>
<evidence type="ECO:0000259" key="2">
    <source>
        <dbReference type="Pfam" id="PF04982"/>
    </source>
</evidence>
<keyword evidence="1" id="KW-0472">Membrane</keyword>
<dbReference type="InterPro" id="IPR007065">
    <property type="entry name" value="HPP"/>
</dbReference>
<keyword evidence="1" id="KW-1133">Transmembrane helix</keyword>
<name>A0A832GMQ9_9BACT</name>
<comment type="caution">
    <text evidence="3">The sequence shown here is derived from an EMBL/GenBank/DDBJ whole genome shotgun (WGS) entry which is preliminary data.</text>
</comment>
<dbReference type="AlphaFoldDB" id="A0A832GMQ9"/>
<dbReference type="PANTHER" id="PTHR33741">
    <property type="entry name" value="TRANSMEMBRANE PROTEIN DDB_G0269096-RELATED"/>
    <property type="match status" value="1"/>
</dbReference>
<organism evidence="3">
    <name type="scientific">Caldimicrobium thiodismutans</name>
    <dbReference type="NCBI Taxonomy" id="1653476"/>
    <lineage>
        <taxon>Bacteria</taxon>
        <taxon>Pseudomonadati</taxon>
        <taxon>Thermodesulfobacteriota</taxon>
        <taxon>Thermodesulfobacteria</taxon>
        <taxon>Thermodesulfobacteriales</taxon>
        <taxon>Thermodesulfobacteriaceae</taxon>
        <taxon>Caldimicrobium</taxon>
    </lineage>
</organism>
<protein>
    <submittedName>
        <fullName evidence="3">HPP family protein</fullName>
    </submittedName>
</protein>
<reference evidence="3" key="1">
    <citation type="journal article" date="2020" name="mSystems">
        <title>Genome- and Community-Level Interaction Insights into Carbon Utilization and Element Cycling Functions of Hydrothermarchaeota in Hydrothermal Sediment.</title>
        <authorList>
            <person name="Zhou Z."/>
            <person name="Liu Y."/>
            <person name="Xu W."/>
            <person name="Pan J."/>
            <person name="Luo Z.H."/>
            <person name="Li M."/>
        </authorList>
    </citation>
    <scope>NUCLEOTIDE SEQUENCE [LARGE SCALE GENOMIC DNA]</scope>
    <source>
        <strain evidence="3">SpSt-605</strain>
    </source>
</reference>
<dbReference type="PANTHER" id="PTHR33741:SF5">
    <property type="entry name" value="TRANSMEMBRANE PROTEIN DDB_G0269096-RELATED"/>
    <property type="match status" value="1"/>
</dbReference>
<sequence length="181" mass="19539">MIPKKLWKKIISSSKGPPRVSIIEILASSLGGFLGIALVALIHQFYFAPKGLLFLIAPFGASAVLIYGAPKSPLAQPRNLIGGHILSALSGVIAYKLFASFPWAACAMAVSLALFLMHLTRTLHPPGGATAPLFILGDEKLHNLGLLYPLFPVASGLLPILLIAIIVNNLFPKRSYPEYWW</sequence>
<feature type="transmembrane region" description="Helical" evidence="1">
    <location>
        <begin position="97"/>
        <end position="117"/>
    </location>
</feature>
<feature type="transmembrane region" description="Helical" evidence="1">
    <location>
        <begin position="21"/>
        <end position="46"/>
    </location>
</feature>
<proteinExistence type="predicted"/>
<gene>
    <name evidence="3" type="ORF">ENT73_07985</name>
</gene>
<evidence type="ECO:0000256" key="1">
    <source>
        <dbReference type="SAM" id="Phobius"/>
    </source>
</evidence>
<evidence type="ECO:0000313" key="3">
    <source>
        <dbReference type="EMBL" id="HGV55998.1"/>
    </source>
</evidence>
<feature type="transmembrane region" description="Helical" evidence="1">
    <location>
        <begin position="146"/>
        <end position="171"/>
    </location>
</feature>
<dbReference type="Pfam" id="PF04982">
    <property type="entry name" value="TM_HPP"/>
    <property type="match status" value="1"/>
</dbReference>
<feature type="domain" description="HPP transmembrane region" evidence="2">
    <location>
        <begin position="17"/>
        <end position="177"/>
    </location>
</feature>
<dbReference type="InterPro" id="IPR058581">
    <property type="entry name" value="TM_HPP"/>
</dbReference>